<gene>
    <name evidence="17" type="ORF">UU69_C0032G0005</name>
</gene>
<dbReference type="InterPro" id="IPR001182">
    <property type="entry name" value="FtsW/RodA"/>
</dbReference>
<accession>A0A0G0YS88</accession>
<name>A0A0G0YS88_9BACT</name>
<evidence type="ECO:0000256" key="5">
    <source>
        <dbReference type="ARBA" id="ARBA00022960"/>
    </source>
</evidence>
<keyword evidence="4 16" id="KW-0812">Transmembrane</keyword>
<feature type="transmembrane region" description="Helical" evidence="16">
    <location>
        <begin position="42"/>
        <end position="62"/>
    </location>
</feature>
<evidence type="ECO:0000256" key="14">
    <source>
        <dbReference type="ARBA" id="ARBA00044770"/>
    </source>
</evidence>
<feature type="transmembrane region" description="Helical" evidence="16">
    <location>
        <begin position="104"/>
        <end position="126"/>
    </location>
</feature>
<comment type="subcellular location">
    <subcellularLocation>
        <location evidence="1">Membrane</location>
        <topology evidence="1">Multi-pass membrane protein</topology>
    </subcellularLocation>
</comment>
<evidence type="ECO:0000256" key="16">
    <source>
        <dbReference type="SAM" id="Phobius"/>
    </source>
</evidence>
<dbReference type="EMBL" id="LCBP01000032">
    <property type="protein sequence ID" value="KKS12541.1"/>
    <property type="molecule type" value="Genomic_DNA"/>
</dbReference>
<dbReference type="AlphaFoldDB" id="A0A0G0YS88"/>
<dbReference type="GO" id="GO:0015648">
    <property type="term" value="F:lipid-linked peptidoglycan transporter activity"/>
    <property type="evidence" value="ECO:0007669"/>
    <property type="project" value="TreeGrafter"/>
</dbReference>
<dbReference type="GO" id="GO:0009252">
    <property type="term" value="P:peptidoglycan biosynthetic process"/>
    <property type="evidence" value="ECO:0007669"/>
    <property type="project" value="UniProtKB-KW"/>
</dbReference>
<keyword evidence="3" id="KW-0808">Transferase</keyword>
<proteinExistence type="inferred from homology"/>
<feature type="transmembrane region" description="Helical" evidence="16">
    <location>
        <begin position="301"/>
        <end position="322"/>
    </location>
</feature>
<keyword evidence="6" id="KW-0573">Peptidoglycan synthesis</keyword>
<evidence type="ECO:0000256" key="7">
    <source>
        <dbReference type="ARBA" id="ARBA00022989"/>
    </source>
</evidence>
<dbReference type="EC" id="2.4.99.28" evidence="14"/>
<evidence type="ECO:0000256" key="2">
    <source>
        <dbReference type="ARBA" id="ARBA00022676"/>
    </source>
</evidence>
<feature type="transmembrane region" description="Helical" evidence="16">
    <location>
        <begin position="189"/>
        <end position="209"/>
    </location>
</feature>
<reference evidence="17 18" key="1">
    <citation type="journal article" date="2015" name="Nature">
        <title>rRNA introns, odd ribosomes, and small enigmatic genomes across a large radiation of phyla.</title>
        <authorList>
            <person name="Brown C.T."/>
            <person name="Hug L.A."/>
            <person name="Thomas B.C."/>
            <person name="Sharon I."/>
            <person name="Castelle C.J."/>
            <person name="Singh A."/>
            <person name="Wilkins M.J."/>
            <person name="Williams K.H."/>
            <person name="Banfield J.F."/>
        </authorList>
    </citation>
    <scope>NUCLEOTIDE SEQUENCE [LARGE SCALE GENOMIC DNA]</scope>
</reference>
<keyword evidence="17" id="KW-0132">Cell division</keyword>
<keyword evidence="2" id="KW-0328">Glycosyltransferase</keyword>
<dbReference type="PANTHER" id="PTHR30474">
    <property type="entry name" value="CELL CYCLE PROTEIN"/>
    <property type="match status" value="1"/>
</dbReference>
<dbReference type="Proteomes" id="UP000034299">
    <property type="component" value="Unassembled WGS sequence"/>
</dbReference>
<dbReference type="GO" id="GO:0008360">
    <property type="term" value="P:regulation of cell shape"/>
    <property type="evidence" value="ECO:0007669"/>
    <property type="project" value="UniProtKB-KW"/>
</dbReference>
<feature type="transmembrane region" description="Helical" evidence="16">
    <location>
        <begin position="74"/>
        <end position="92"/>
    </location>
</feature>
<dbReference type="PATRIC" id="fig|1619038.3.peg.519"/>
<protein>
    <recommendedName>
        <fullName evidence="12">Probable peptidoglycan glycosyltransferase FtsW</fullName>
        <ecNumber evidence="14">2.4.99.28</ecNumber>
    </recommendedName>
    <alternativeName>
        <fullName evidence="13">Cell division protein FtsW</fullName>
    </alternativeName>
    <alternativeName>
        <fullName evidence="10">Cell wall polymerase</fullName>
    </alternativeName>
    <alternativeName>
        <fullName evidence="9">Peptidoglycan polymerase</fullName>
    </alternativeName>
</protein>
<keyword evidence="8 16" id="KW-0472">Membrane</keyword>
<organism evidence="17 18">
    <name type="scientific">Candidatus Magasanikbacteria bacterium GW2011_GWA2_41_55</name>
    <dbReference type="NCBI Taxonomy" id="1619038"/>
    <lineage>
        <taxon>Bacteria</taxon>
        <taxon>Candidatus Magasanikiibacteriota</taxon>
    </lineage>
</organism>
<evidence type="ECO:0000256" key="6">
    <source>
        <dbReference type="ARBA" id="ARBA00022984"/>
    </source>
</evidence>
<keyword evidence="5" id="KW-0133">Cell shape</keyword>
<evidence type="ECO:0000256" key="8">
    <source>
        <dbReference type="ARBA" id="ARBA00023136"/>
    </source>
</evidence>
<evidence type="ECO:0000256" key="12">
    <source>
        <dbReference type="ARBA" id="ARBA00041185"/>
    </source>
</evidence>
<evidence type="ECO:0000256" key="4">
    <source>
        <dbReference type="ARBA" id="ARBA00022692"/>
    </source>
</evidence>
<evidence type="ECO:0000313" key="18">
    <source>
        <dbReference type="Proteomes" id="UP000034299"/>
    </source>
</evidence>
<sequence>MGRVHKPDYIFLTSIAVLLAFGLLTLFSASSAEGLVKFQDGYFFIKRQLLLGVLPGLVLFYFTTRIDYHWWRKFAKPLFYFSLLLLVLLLVPGIGDKIGTAKSWFVIGGFSFQPAELLKLTLIFYLGSWLADSVEEDFYHWHDIFLRFVIVIAIFSFLILTQPDFGTLMILLLIAFAVYYSAGGRFTHLACLVGVGLLGVAGLVWSGKYGRLLERFTVFLNPGFDSQGLGYQISQALLAIGSGGIWGLGWGHSRQKIALSAPDRFGKIVVMGVMVWMIGQSFINIASMTGLLPLTGVPLPLVSHGGTALAIMLAAIGVVVNVSKNTV</sequence>
<dbReference type="GO" id="GO:0051301">
    <property type="term" value="P:cell division"/>
    <property type="evidence" value="ECO:0007669"/>
    <property type="project" value="UniProtKB-KW"/>
</dbReference>
<dbReference type="GO" id="GO:0008955">
    <property type="term" value="F:peptidoglycan glycosyltransferase activity"/>
    <property type="evidence" value="ECO:0007669"/>
    <property type="project" value="UniProtKB-EC"/>
</dbReference>
<feature type="transmembrane region" description="Helical" evidence="16">
    <location>
        <begin position="138"/>
        <end position="159"/>
    </location>
</feature>
<feature type="transmembrane region" description="Helical" evidence="16">
    <location>
        <begin position="268"/>
        <end position="289"/>
    </location>
</feature>
<evidence type="ECO:0000256" key="13">
    <source>
        <dbReference type="ARBA" id="ARBA00041418"/>
    </source>
</evidence>
<keyword evidence="7 16" id="KW-1133">Transmembrane helix</keyword>
<evidence type="ECO:0000256" key="15">
    <source>
        <dbReference type="ARBA" id="ARBA00049902"/>
    </source>
</evidence>
<dbReference type="GO" id="GO:0032153">
    <property type="term" value="C:cell division site"/>
    <property type="evidence" value="ECO:0007669"/>
    <property type="project" value="TreeGrafter"/>
</dbReference>
<dbReference type="Pfam" id="PF01098">
    <property type="entry name" value="FTSW_RODA_SPOVE"/>
    <property type="match status" value="1"/>
</dbReference>
<evidence type="ECO:0000256" key="11">
    <source>
        <dbReference type="ARBA" id="ARBA00038053"/>
    </source>
</evidence>
<evidence type="ECO:0000256" key="9">
    <source>
        <dbReference type="ARBA" id="ARBA00032370"/>
    </source>
</evidence>
<evidence type="ECO:0000256" key="1">
    <source>
        <dbReference type="ARBA" id="ARBA00004141"/>
    </source>
</evidence>
<dbReference type="PANTHER" id="PTHR30474:SF2">
    <property type="entry name" value="PEPTIDOGLYCAN GLYCOSYLTRANSFERASE FTSW-RELATED"/>
    <property type="match status" value="1"/>
</dbReference>
<dbReference type="GO" id="GO:0005886">
    <property type="term" value="C:plasma membrane"/>
    <property type="evidence" value="ECO:0007669"/>
    <property type="project" value="TreeGrafter"/>
</dbReference>
<comment type="catalytic activity">
    <reaction evidence="15">
        <text>[GlcNAc-(1-&gt;4)-Mur2Ac(oyl-L-Ala-gamma-D-Glu-L-Lys-D-Ala-D-Ala)](n)-di-trans,octa-cis-undecaprenyl diphosphate + beta-D-GlcNAc-(1-&gt;4)-Mur2Ac(oyl-L-Ala-gamma-D-Glu-L-Lys-D-Ala-D-Ala)-di-trans,octa-cis-undecaprenyl diphosphate = [GlcNAc-(1-&gt;4)-Mur2Ac(oyl-L-Ala-gamma-D-Glu-L-Lys-D-Ala-D-Ala)](n+1)-di-trans,octa-cis-undecaprenyl diphosphate + di-trans,octa-cis-undecaprenyl diphosphate + H(+)</text>
        <dbReference type="Rhea" id="RHEA:23708"/>
        <dbReference type="Rhea" id="RHEA-COMP:9602"/>
        <dbReference type="Rhea" id="RHEA-COMP:9603"/>
        <dbReference type="ChEBI" id="CHEBI:15378"/>
        <dbReference type="ChEBI" id="CHEBI:58405"/>
        <dbReference type="ChEBI" id="CHEBI:60033"/>
        <dbReference type="ChEBI" id="CHEBI:78435"/>
        <dbReference type="EC" id="2.4.99.28"/>
    </reaction>
</comment>
<keyword evidence="17" id="KW-0131">Cell cycle</keyword>
<comment type="caution">
    <text evidence="17">The sequence shown here is derived from an EMBL/GenBank/DDBJ whole genome shotgun (WGS) entry which is preliminary data.</text>
</comment>
<evidence type="ECO:0000256" key="3">
    <source>
        <dbReference type="ARBA" id="ARBA00022679"/>
    </source>
</evidence>
<comment type="similarity">
    <text evidence="11">Belongs to the SEDS family. FtsW subfamily.</text>
</comment>
<evidence type="ECO:0000256" key="10">
    <source>
        <dbReference type="ARBA" id="ARBA00033270"/>
    </source>
</evidence>
<feature type="transmembrane region" description="Helical" evidence="16">
    <location>
        <begin position="229"/>
        <end position="248"/>
    </location>
</feature>
<feature type="transmembrane region" description="Helical" evidence="16">
    <location>
        <begin position="165"/>
        <end position="182"/>
    </location>
</feature>
<evidence type="ECO:0000313" key="17">
    <source>
        <dbReference type="EMBL" id="KKS12541.1"/>
    </source>
</evidence>